<dbReference type="Proteomes" id="UP001430584">
    <property type="component" value="Unassembled WGS sequence"/>
</dbReference>
<dbReference type="EMBL" id="JAJVCZ030000005">
    <property type="protein sequence ID" value="KAL0260071.1"/>
    <property type="molecule type" value="Genomic_DNA"/>
</dbReference>
<reference evidence="1 2" key="1">
    <citation type="submission" date="2024-02" db="EMBL/GenBank/DDBJ databases">
        <title>De novo assembly and annotation of 12 fungi associated with fruit tree decline syndrome in Ontario, Canada.</title>
        <authorList>
            <person name="Sulman M."/>
            <person name="Ellouze W."/>
            <person name="Ilyukhin E."/>
        </authorList>
    </citation>
    <scope>NUCLEOTIDE SEQUENCE [LARGE SCALE GENOMIC DNA]</scope>
    <source>
        <strain evidence="1 2">FDS-637</strain>
    </source>
</reference>
<dbReference type="RefSeq" id="XP_066633100.1">
    <property type="nucleotide sequence ID" value="XM_066777258.1"/>
</dbReference>
<accession>A0ABR3CIG9</accession>
<keyword evidence="2" id="KW-1185">Reference proteome</keyword>
<dbReference type="GeneID" id="92009901"/>
<organism evidence="1 2">
    <name type="scientific">Diplodia seriata</name>
    <dbReference type="NCBI Taxonomy" id="420778"/>
    <lineage>
        <taxon>Eukaryota</taxon>
        <taxon>Fungi</taxon>
        <taxon>Dikarya</taxon>
        <taxon>Ascomycota</taxon>
        <taxon>Pezizomycotina</taxon>
        <taxon>Dothideomycetes</taxon>
        <taxon>Dothideomycetes incertae sedis</taxon>
        <taxon>Botryosphaeriales</taxon>
        <taxon>Botryosphaeriaceae</taxon>
        <taxon>Diplodia</taxon>
    </lineage>
</organism>
<sequence length="99" mass="10823">MSAKSFDTAAFEAEKAAITSYEENWDSWDGPVWDWRSTNKPEVVANKALETLKRPTLMRNTTSCSSIKTISSETSDADWHASATPGCSKCGHGNATIHV</sequence>
<evidence type="ECO:0000313" key="2">
    <source>
        <dbReference type="Proteomes" id="UP001430584"/>
    </source>
</evidence>
<comment type="caution">
    <text evidence="1">The sequence shown here is derived from an EMBL/GenBank/DDBJ whole genome shotgun (WGS) entry which is preliminary data.</text>
</comment>
<proteinExistence type="predicted"/>
<name>A0ABR3CIG9_9PEZI</name>
<protein>
    <submittedName>
        <fullName evidence="1">Uncharacterized protein</fullName>
    </submittedName>
</protein>
<evidence type="ECO:0000313" key="1">
    <source>
        <dbReference type="EMBL" id="KAL0260071.1"/>
    </source>
</evidence>
<gene>
    <name evidence="1" type="ORF">SLS55_005816</name>
</gene>